<dbReference type="AlphaFoldDB" id="A0A245ZW13"/>
<evidence type="ECO:0000256" key="2">
    <source>
        <dbReference type="SAM" id="SignalP"/>
    </source>
</evidence>
<dbReference type="Proteomes" id="UP000197290">
    <property type="component" value="Unassembled WGS sequence"/>
</dbReference>
<feature type="compositionally biased region" description="Polar residues" evidence="1">
    <location>
        <begin position="26"/>
        <end position="46"/>
    </location>
</feature>
<accession>A0A245ZW13</accession>
<gene>
    <name evidence="3" type="ORF">SPDO_08200</name>
</gene>
<proteinExistence type="predicted"/>
<feature type="compositionally biased region" description="Low complexity" evidence="1">
    <location>
        <begin position="54"/>
        <end position="73"/>
    </location>
</feature>
<feature type="chain" id="PRO_5013009660" evidence="2">
    <location>
        <begin position="19"/>
        <end position="137"/>
    </location>
</feature>
<feature type="signal peptide" evidence="2">
    <location>
        <begin position="1"/>
        <end position="18"/>
    </location>
</feature>
<reference evidence="3 4" key="1">
    <citation type="submission" date="2017-03" db="EMBL/GenBank/DDBJ databases">
        <title>Genome sequence of Sphingomonas dokdonensis DSM 21029.</title>
        <authorList>
            <person name="Poehlein A."/>
            <person name="Wuebbeler J.H."/>
            <person name="Steinbuechel A."/>
            <person name="Daniel R."/>
        </authorList>
    </citation>
    <scope>NUCLEOTIDE SEQUENCE [LARGE SCALE GENOMIC DNA]</scope>
    <source>
        <strain evidence="3 4">DSM 21029</strain>
    </source>
</reference>
<keyword evidence="2" id="KW-0732">Signal</keyword>
<organism evidence="3 4">
    <name type="scientific">Sphingomonas dokdonensis</name>
    <dbReference type="NCBI Taxonomy" id="344880"/>
    <lineage>
        <taxon>Bacteria</taxon>
        <taxon>Pseudomonadati</taxon>
        <taxon>Pseudomonadota</taxon>
        <taxon>Alphaproteobacteria</taxon>
        <taxon>Sphingomonadales</taxon>
        <taxon>Sphingomonadaceae</taxon>
        <taxon>Sphingomonas</taxon>
    </lineage>
</organism>
<name>A0A245ZW13_9SPHN</name>
<dbReference type="OrthoDB" id="7586153at2"/>
<keyword evidence="4" id="KW-1185">Reference proteome</keyword>
<dbReference type="EMBL" id="NBBI01000001">
    <property type="protein sequence ID" value="OWK33931.1"/>
    <property type="molecule type" value="Genomic_DNA"/>
</dbReference>
<feature type="region of interest" description="Disordered" evidence="1">
    <location>
        <begin position="22"/>
        <end position="120"/>
    </location>
</feature>
<comment type="caution">
    <text evidence="3">The sequence shown here is derived from an EMBL/GenBank/DDBJ whole genome shotgun (WGS) entry which is preliminary data.</text>
</comment>
<dbReference type="RefSeq" id="WP_088366116.1">
    <property type="nucleotide sequence ID" value="NZ_NBBI01000001.1"/>
</dbReference>
<sequence>MKSFLLAAAALIATPALAQMQPADTAGQTTPGTEMQNTDTMSTTTADPAMQAPTNGSTMSTSGSMNTTGTMSSDAMAGPGGYMPSTPALQGTPAPGAIVRFQQAPAPDVAFPPPAPKQDYPICKKGQYDGCMQPGGK</sequence>
<evidence type="ECO:0000313" key="4">
    <source>
        <dbReference type="Proteomes" id="UP000197290"/>
    </source>
</evidence>
<evidence type="ECO:0000313" key="3">
    <source>
        <dbReference type="EMBL" id="OWK33931.1"/>
    </source>
</evidence>
<protein>
    <submittedName>
        <fullName evidence="3">Uncharacterized protein</fullName>
    </submittedName>
</protein>
<evidence type="ECO:0000256" key="1">
    <source>
        <dbReference type="SAM" id="MobiDB-lite"/>
    </source>
</evidence>